<reference evidence="2" key="1">
    <citation type="submission" date="2023-07" db="EMBL/GenBank/DDBJ databases">
        <title>Genome content predicts the carbon catabolic preferences of heterotrophic bacteria.</title>
        <authorList>
            <person name="Gralka M."/>
        </authorList>
    </citation>
    <scope>NUCLEOTIDE SEQUENCE</scope>
    <source>
        <strain evidence="2">I3M17_2</strain>
    </source>
</reference>
<dbReference type="EMBL" id="JAUOPB010000010">
    <property type="protein sequence ID" value="MDO6423573.1"/>
    <property type="molecule type" value="Genomic_DNA"/>
</dbReference>
<organism evidence="2 3">
    <name type="scientific">Saccharophagus degradans</name>
    <dbReference type="NCBI Taxonomy" id="86304"/>
    <lineage>
        <taxon>Bacteria</taxon>
        <taxon>Pseudomonadati</taxon>
        <taxon>Pseudomonadota</taxon>
        <taxon>Gammaproteobacteria</taxon>
        <taxon>Cellvibrionales</taxon>
        <taxon>Cellvibrionaceae</taxon>
        <taxon>Saccharophagus</taxon>
    </lineage>
</organism>
<evidence type="ECO:0000313" key="3">
    <source>
        <dbReference type="Proteomes" id="UP001169760"/>
    </source>
</evidence>
<keyword evidence="1" id="KW-0175">Coiled coil</keyword>
<dbReference type="AlphaFoldDB" id="A0AAW7X7D8"/>
<evidence type="ECO:0000313" key="2">
    <source>
        <dbReference type="EMBL" id="MDO6423573.1"/>
    </source>
</evidence>
<sequence>MNQAQQALLAPTQRTDVIRMKAQLAREIECLERQLARLRMRDDLLDMITLRTYEEMIFSRQELLESLPWDAE</sequence>
<dbReference type="Proteomes" id="UP001169760">
    <property type="component" value="Unassembled WGS sequence"/>
</dbReference>
<dbReference type="GeneID" id="98615230"/>
<proteinExistence type="predicted"/>
<protein>
    <submittedName>
        <fullName evidence="2">Uncharacterized protein</fullName>
    </submittedName>
</protein>
<name>A0AAW7X7D8_9GAMM</name>
<gene>
    <name evidence="2" type="ORF">Q4521_13915</name>
</gene>
<evidence type="ECO:0000256" key="1">
    <source>
        <dbReference type="SAM" id="Coils"/>
    </source>
</evidence>
<feature type="coiled-coil region" evidence="1">
    <location>
        <begin position="14"/>
        <end position="41"/>
    </location>
</feature>
<comment type="caution">
    <text evidence="2">The sequence shown here is derived from an EMBL/GenBank/DDBJ whole genome shotgun (WGS) entry which is preliminary data.</text>
</comment>
<dbReference type="RefSeq" id="WP_011470091.1">
    <property type="nucleotide sequence ID" value="NZ_CP123764.1"/>
</dbReference>
<accession>A0AAW7X7D8</accession>